<reference evidence="2" key="1">
    <citation type="journal article" date="2015" name="Nature">
        <title>Complex archaea that bridge the gap between prokaryotes and eukaryotes.</title>
        <authorList>
            <person name="Spang A."/>
            <person name="Saw J.H."/>
            <person name="Jorgensen S.L."/>
            <person name="Zaremba-Niedzwiedzka K."/>
            <person name="Martijn J."/>
            <person name="Lind A.E."/>
            <person name="van Eijk R."/>
            <person name="Schleper C."/>
            <person name="Guy L."/>
            <person name="Ettema T.J."/>
        </authorList>
    </citation>
    <scope>NUCLEOTIDE SEQUENCE</scope>
</reference>
<gene>
    <name evidence="2" type="ORF">LCGC14_2750280</name>
</gene>
<evidence type="ECO:0000256" key="1">
    <source>
        <dbReference type="SAM" id="MobiDB-lite"/>
    </source>
</evidence>
<evidence type="ECO:0000313" key="2">
    <source>
        <dbReference type="EMBL" id="KKK87732.1"/>
    </source>
</evidence>
<sequence>MGFIVASIDVPDAPTEPETSEFERGGEAMRTEALEGIARLIEAARKDSSADRGRQRERAYSGAMRLIEDVIVSEPAR</sequence>
<comment type="caution">
    <text evidence="2">The sequence shown here is derived from an EMBL/GenBank/DDBJ whole genome shotgun (WGS) entry which is preliminary data.</text>
</comment>
<dbReference type="EMBL" id="LAZR01050270">
    <property type="protein sequence ID" value="KKK87732.1"/>
    <property type="molecule type" value="Genomic_DNA"/>
</dbReference>
<accession>A0A0F8Z1X5</accession>
<organism evidence="2">
    <name type="scientific">marine sediment metagenome</name>
    <dbReference type="NCBI Taxonomy" id="412755"/>
    <lineage>
        <taxon>unclassified sequences</taxon>
        <taxon>metagenomes</taxon>
        <taxon>ecological metagenomes</taxon>
    </lineage>
</organism>
<proteinExistence type="predicted"/>
<name>A0A0F8Z1X5_9ZZZZ</name>
<feature type="region of interest" description="Disordered" evidence="1">
    <location>
        <begin position="1"/>
        <end position="27"/>
    </location>
</feature>
<dbReference type="AlphaFoldDB" id="A0A0F8Z1X5"/>
<protein>
    <submittedName>
        <fullName evidence="2">Uncharacterized protein</fullName>
    </submittedName>
</protein>